<dbReference type="CDD" id="cd00519">
    <property type="entry name" value="Lipase_3"/>
    <property type="match status" value="1"/>
</dbReference>
<evidence type="ECO:0000313" key="2">
    <source>
        <dbReference type="EMBL" id="MES1918691.1"/>
    </source>
</evidence>
<dbReference type="InterPro" id="IPR051218">
    <property type="entry name" value="Sec_MonoDiacylglyc_Lipase"/>
</dbReference>
<evidence type="ECO:0000259" key="1">
    <source>
        <dbReference type="Pfam" id="PF01764"/>
    </source>
</evidence>
<feature type="non-terminal residue" evidence="2">
    <location>
        <position position="1"/>
    </location>
</feature>
<protein>
    <recommendedName>
        <fullName evidence="1">Fungal lipase-type domain-containing protein</fullName>
    </recommendedName>
</protein>
<name>A0ABV2AG96_9EUKA</name>
<sequence length="151" mass="16848">IDFYVTGHSLGGALAQIFALDLILRKEHESKVYTFGSPKVGNAFFSKLYDEVLPSTFRLVFKKDAISNLPMMSGYVHSGVTVQLDHAGNIIIDPSLAEKFIVGSTTSLDNHFLGNYINALFEAEKFYSELYQREKMGVKSSSSLFKENSHI</sequence>
<dbReference type="EMBL" id="JBDODL010000107">
    <property type="protein sequence ID" value="MES1918691.1"/>
    <property type="molecule type" value="Genomic_DNA"/>
</dbReference>
<dbReference type="PANTHER" id="PTHR45856:SF24">
    <property type="entry name" value="FUNGAL LIPASE-LIKE DOMAIN-CONTAINING PROTEIN"/>
    <property type="match status" value="1"/>
</dbReference>
<dbReference type="Proteomes" id="UP001439008">
    <property type="component" value="Unassembled WGS sequence"/>
</dbReference>
<keyword evidence="3" id="KW-1185">Reference proteome</keyword>
<dbReference type="Gene3D" id="3.40.50.1820">
    <property type="entry name" value="alpha/beta hydrolase"/>
    <property type="match status" value="1"/>
</dbReference>
<dbReference type="InterPro" id="IPR002921">
    <property type="entry name" value="Fungal_lipase-type"/>
</dbReference>
<dbReference type="SUPFAM" id="SSF53474">
    <property type="entry name" value="alpha/beta-Hydrolases"/>
    <property type="match status" value="1"/>
</dbReference>
<evidence type="ECO:0000313" key="3">
    <source>
        <dbReference type="Proteomes" id="UP001439008"/>
    </source>
</evidence>
<comment type="caution">
    <text evidence="2">The sequence shown here is derived from an EMBL/GenBank/DDBJ whole genome shotgun (WGS) entry which is preliminary data.</text>
</comment>
<reference evidence="2 3" key="1">
    <citation type="journal article" date="2024" name="BMC Biol.">
        <title>Comparative genomics of Ascetosporea gives new insight into the evolutionary basis for animal parasitism in Rhizaria.</title>
        <authorList>
            <person name="Hiltunen Thoren M."/>
            <person name="Onut-Brannstrom I."/>
            <person name="Alfjorden A."/>
            <person name="Peckova H."/>
            <person name="Swords F."/>
            <person name="Hooper C."/>
            <person name="Holzer A.S."/>
            <person name="Bass D."/>
            <person name="Burki F."/>
        </authorList>
    </citation>
    <scope>NUCLEOTIDE SEQUENCE [LARGE SCALE GENOMIC DNA]</scope>
    <source>
        <strain evidence="2">20-A016</strain>
    </source>
</reference>
<feature type="domain" description="Fungal lipase-type" evidence="1">
    <location>
        <begin position="2"/>
        <end position="72"/>
    </location>
</feature>
<accession>A0ABV2AG96</accession>
<organism evidence="2 3">
    <name type="scientific">Bonamia ostreae</name>
    <dbReference type="NCBI Taxonomy" id="126728"/>
    <lineage>
        <taxon>Eukaryota</taxon>
        <taxon>Sar</taxon>
        <taxon>Rhizaria</taxon>
        <taxon>Endomyxa</taxon>
        <taxon>Ascetosporea</taxon>
        <taxon>Haplosporida</taxon>
        <taxon>Bonamia</taxon>
    </lineage>
</organism>
<dbReference type="Pfam" id="PF01764">
    <property type="entry name" value="Lipase_3"/>
    <property type="match status" value="1"/>
</dbReference>
<proteinExistence type="predicted"/>
<dbReference type="InterPro" id="IPR029058">
    <property type="entry name" value="AB_hydrolase_fold"/>
</dbReference>
<gene>
    <name evidence="2" type="ORF">MHBO_000618</name>
</gene>
<dbReference type="PANTHER" id="PTHR45856">
    <property type="entry name" value="ALPHA/BETA-HYDROLASES SUPERFAMILY PROTEIN"/>
    <property type="match status" value="1"/>
</dbReference>